<evidence type="ECO:0000256" key="1">
    <source>
        <dbReference type="ARBA" id="ARBA00022801"/>
    </source>
</evidence>
<evidence type="ECO:0000313" key="5">
    <source>
        <dbReference type="Proteomes" id="UP000595046"/>
    </source>
</evidence>
<dbReference type="KEGG" id="sbat:G4Z16_21385"/>
<accession>A0A7T1T8W2</accession>
<dbReference type="GO" id="GO:0016787">
    <property type="term" value="F:hydrolase activity"/>
    <property type="evidence" value="ECO:0007669"/>
    <property type="project" value="UniProtKB-KW"/>
</dbReference>
<keyword evidence="1 4" id="KW-0378">Hydrolase</keyword>
<dbReference type="SUPFAM" id="SSF53474">
    <property type="entry name" value="alpha/beta-Hydrolases"/>
    <property type="match status" value="1"/>
</dbReference>
<dbReference type="RefSeq" id="WP_197352323.1">
    <property type="nucleotide sequence ID" value="NZ_CP048882.1"/>
</dbReference>
<dbReference type="InterPro" id="IPR049492">
    <property type="entry name" value="BD-FAE-like_dom"/>
</dbReference>
<feature type="domain" description="BD-FAE-like" evidence="3">
    <location>
        <begin position="67"/>
        <end position="159"/>
    </location>
</feature>
<sequence length="323" mass="34697">MHRLPLVLVTCLAILLCTSPVVRGSQERGHAQTGPERRIYSYGPLHGQRLTAYSDPNPARPGPRRTGVVIVHGGFWYQDRSAGWNGWARRIAGAGPAVFNLDYRRNTDAPWPAQRADVLRALSWIRQRAGHFGVDPRRIVLLGSSAGGQLATSAGAQGEGRRRVAGVVALSPVVDPYRSWKAARAPDGDEAGMAVLRANAVRLAGCEPRPRRSGTRGAEACRRVWRDMSATRHASGAGDPPMLLIHSRHDFVPVAHSEALREAELRRGMSPGDVTVVTVPGAEHGGGLLSRPGVERRLLSWIAARAQASTPTSAPVPRAGTHG</sequence>
<dbReference type="InterPro" id="IPR029058">
    <property type="entry name" value="AB_hydrolase_fold"/>
</dbReference>
<feature type="chain" id="PRO_5038691529" evidence="2">
    <location>
        <begin position="24"/>
        <end position="323"/>
    </location>
</feature>
<evidence type="ECO:0000256" key="2">
    <source>
        <dbReference type="SAM" id="SignalP"/>
    </source>
</evidence>
<feature type="signal peptide" evidence="2">
    <location>
        <begin position="1"/>
        <end position="23"/>
    </location>
</feature>
<evidence type="ECO:0000313" key="4">
    <source>
        <dbReference type="EMBL" id="QPP08527.1"/>
    </source>
</evidence>
<reference evidence="5" key="1">
    <citation type="submission" date="2020-02" db="EMBL/GenBank/DDBJ databases">
        <title>Streptomyces sp. ASO4wet.</title>
        <authorList>
            <person name="Risdian C."/>
            <person name="Landwehr W."/>
            <person name="Schupp P."/>
            <person name="Wink J."/>
        </authorList>
    </citation>
    <scope>NUCLEOTIDE SEQUENCE [LARGE SCALE GENOMIC DNA]</scope>
    <source>
        <strain evidence="5">ASO4wet</strain>
    </source>
</reference>
<dbReference type="Pfam" id="PF20434">
    <property type="entry name" value="BD-FAE"/>
    <property type="match status" value="1"/>
</dbReference>
<gene>
    <name evidence="4" type="ORF">G4Z16_21385</name>
</gene>
<protein>
    <submittedName>
        <fullName evidence="4">Alpha/beta hydrolase</fullName>
    </submittedName>
</protein>
<dbReference type="EMBL" id="CP048882">
    <property type="protein sequence ID" value="QPP08527.1"/>
    <property type="molecule type" value="Genomic_DNA"/>
</dbReference>
<dbReference type="Proteomes" id="UP000595046">
    <property type="component" value="Chromosome"/>
</dbReference>
<evidence type="ECO:0000259" key="3">
    <source>
        <dbReference type="Pfam" id="PF20434"/>
    </source>
</evidence>
<name>A0A7T1T8W2_9ACTN</name>
<keyword evidence="5" id="KW-1185">Reference proteome</keyword>
<dbReference type="AlphaFoldDB" id="A0A7T1T8W2"/>
<dbReference type="PANTHER" id="PTHR48081">
    <property type="entry name" value="AB HYDROLASE SUPERFAMILY PROTEIN C4A8.06C"/>
    <property type="match status" value="1"/>
</dbReference>
<dbReference type="Gene3D" id="3.40.50.1820">
    <property type="entry name" value="alpha/beta hydrolase"/>
    <property type="match status" value="1"/>
</dbReference>
<organism evidence="4 5">
    <name type="scientific">Streptomyces bathyalis</name>
    <dbReference type="NCBI Taxonomy" id="2710756"/>
    <lineage>
        <taxon>Bacteria</taxon>
        <taxon>Bacillati</taxon>
        <taxon>Actinomycetota</taxon>
        <taxon>Actinomycetes</taxon>
        <taxon>Kitasatosporales</taxon>
        <taxon>Streptomycetaceae</taxon>
        <taxon>Streptomyces</taxon>
    </lineage>
</organism>
<proteinExistence type="predicted"/>
<keyword evidence="2" id="KW-0732">Signal</keyword>
<dbReference type="InterPro" id="IPR050300">
    <property type="entry name" value="GDXG_lipolytic_enzyme"/>
</dbReference>